<feature type="domain" description="D-aminopeptidase" evidence="4">
    <location>
        <begin position="388"/>
        <end position="552"/>
    </location>
</feature>
<dbReference type="InterPro" id="IPR012856">
    <property type="entry name" value="DAP_B_dom"/>
</dbReference>
<proteinExistence type="inferred from homology"/>
<dbReference type="InterPro" id="IPR050491">
    <property type="entry name" value="AmpC-like"/>
</dbReference>
<evidence type="ECO:0008006" key="7">
    <source>
        <dbReference type="Google" id="ProtNLM"/>
    </source>
</evidence>
<sequence>MNSPKLAFHQVNIKTIESKVNAQGSTLSDFLVMASQAIQDILEAVPSRYRGPGGAVAVLKNGELAGEHAWGYADLQRRIPMDSSTLMPICSITKQMLCMILKDLECNPTPEMAKRGSVRQQFSDSLDQLLRPEITGKTGLRIAHLCNNQSGIRDYWAMSMFWGAHPDGGFKLGEDAKKTLDRTRSLHFEPGTQYAYSNLNFHVLARVVEKVSGSKLGDLLDERLFSLAGMKTATLCEDNANLPPPCVGYEGCESFGFVPATNCMQWSGDAGVVASLKDMVAYESYLDKSWDNPHSLYRAVAREQSFKDGTAARYGYGLAHGTVGGVVTIGHGGALRGFRLHRLHAPSERLSVVVMLNHQADAEEVADHILKSVLKLFGHQLPFLKTAKPSPDWVGTFFDPDAQLAVEVSYGSPGQVIVSYAGGNETLTCVDEVNGQSTTMKGKIDRDILTIHRLVDNRVVNARRVGSSQEPPKEHYIGKYRCAEIDSTFYCSGAGGMLYGAFDGFLGQGPAHLMRYLGDDIWALSCPRGLDAPAPGNWTVVFKRDGHGQVVQSPTEGNDLPFGDLYDKRSIGKVPRQLAKIEKVSRLKTSALCPLVATVTPPRWPDSFIPRRCDRACKRKNETVDKGQLRRAQKTKVYRLDYYSDGEPKHDTCDDINGLQQLFDGDLKTDERAGDARFRLFVVENISQQVVDKFGSRLDVGRQSFTSQLRDCTRYNLLDHWRVPPSIHLVTHEQS</sequence>
<keyword evidence="1" id="KW-0031">Aminopeptidase</keyword>
<dbReference type="InterPro" id="IPR012338">
    <property type="entry name" value="Beta-lactam/transpept-like"/>
</dbReference>
<evidence type="ECO:0000259" key="4">
    <source>
        <dbReference type="Pfam" id="PF07930"/>
    </source>
</evidence>
<dbReference type="GO" id="GO:0004177">
    <property type="term" value="F:aminopeptidase activity"/>
    <property type="evidence" value="ECO:0007669"/>
    <property type="project" value="UniProtKB-KW"/>
</dbReference>
<gene>
    <name evidence="5" type="ORF">ETB97_011199</name>
</gene>
<dbReference type="InterPro" id="IPR001466">
    <property type="entry name" value="Beta-lactam-related"/>
</dbReference>
<dbReference type="Gene3D" id="2.40.128.50">
    <property type="match status" value="2"/>
</dbReference>
<keyword evidence="6" id="KW-1185">Reference proteome</keyword>
<evidence type="ECO:0000256" key="2">
    <source>
        <dbReference type="ARBA" id="ARBA00038215"/>
    </source>
</evidence>
<dbReference type="Proteomes" id="UP000541154">
    <property type="component" value="Unassembled WGS sequence"/>
</dbReference>
<organism evidence="5 6">
    <name type="scientific">Petromyces alliaceus</name>
    <name type="common">Aspergillus alliaceus</name>
    <dbReference type="NCBI Taxonomy" id="209559"/>
    <lineage>
        <taxon>Eukaryota</taxon>
        <taxon>Fungi</taxon>
        <taxon>Dikarya</taxon>
        <taxon>Ascomycota</taxon>
        <taxon>Pezizomycotina</taxon>
        <taxon>Eurotiomycetes</taxon>
        <taxon>Eurotiomycetidae</taxon>
        <taxon>Eurotiales</taxon>
        <taxon>Aspergillaceae</taxon>
        <taxon>Aspergillus</taxon>
        <taxon>Aspergillus subgen. Circumdati</taxon>
    </lineage>
</organism>
<dbReference type="SUPFAM" id="SSF50886">
    <property type="entry name" value="D-aminopeptidase, middle and C-terminal domains"/>
    <property type="match status" value="1"/>
</dbReference>
<protein>
    <recommendedName>
        <fullName evidence="7">Beta-lactamase-related domain-containing protein</fullName>
    </recommendedName>
</protein>
<dbReference type="PANTHER" id="PTHR46825">
    <property type="entry name" value="D-ALANYL-D-ALANINE-CARBOXYPEPTIDASE/ENDOPEPTIDASE AMPH"/>
    <property type="match status" value="1"/>
</dbReference>
<feature type="domain" description="Beta-lactamase-related" evidence="3">
    <location>
        <begin position="39"/>
        <end position="366"/>
    </location>
</feature>
<dbReference type="Pfam" id="PF00144">
    <property type="entry name" value="Beta-lactamase"/>
    <property type="match status" value="1"/>
</dbReference>
<dbReference type="AlphaFoldDB" id="A0A8H6A7Y8"/>
<evidence type="ECO:0000313" key="6">
    <source>
        <dbReference type="Proteomes" id="UP000541154"/>
    </source>
</evidence>
<evidence type="ECO:0000313" key="5">
    <source>
        <dbReference type="EMBL" id="KAF5862749.1"/>
    </source>
</evidence>
<dbReference type="NCBIfam" id="NF009622">
    <property type="entry name" value="PRK13128.1"/>
    <property type="match status" value="1"/>
</dbReference>
<dbReference type="Gene3D" id="3.40.710.10">
    <property type="entry name" value="DD-peptidase/beta-lactamase superfamily"/>
    <property type="match status" value="1"/>
</dbReference>
<name>A0A8H6A7Y8_PETAA</name>
<dbReference type="SUPFAM" id="SSF56601">
    <property type="entry name" value="beta-lactamase/transpeptidase-like"/>
    <property type="match status" value="1"/>
</dbReference>
<comment type="similarity">
    <text evidence="2">Belongs to the peptidase S12 family.</text>
</comment>
<dbReference type="Pfam" id="PF07930">
    <property type="entry name" value="DAP_B"/>
    <property type="match status" value="1"/>
</dbReference>
<accession>A0A8H6A7Y8</accession>
<dbReference type="PANTHER" id="PTHR46825:SF9">
    <property type="entry name" value="BETA-LACTAMASE-RELATED DOMAIN-CONTAINING PROTEIN"/>
    <property type="match status" value="1"/>
</dbReference>
<reference evidence="5 6" key="1">
    <citation type="submission" date="2019-04" db="EMBL/GenBank/DDBJ databases">
        <title>Aspergillus burnettii sp. nov., novel species from soil in southeast Queensland.</title>
        <authorList>
            <person name="Gilchrist C.L.M."/>
            <person name="Pitt J.I."/>
            <person name="Lange L."/>
            <person name="Lacey H.J."/>
            <person name="Vuong D."/>
            <person name="Midgley D.J."/>
            <person name="Greenfield P."/>
            <person name="Bradbury M."/>
            <person name="Lacey E."/>
            <person name="Busk P.K."/>
            <person name="Pilgaard B."/>
            <person name="Chooi Y.H."/>
            <person name="Piggott A.M."/>
        </authorList>
    </citation>
    <scope>NUCLEOTIDE SEQUENCE [LARGE SCALE GENOMIC DNA]</scope>
    <source>
        <strain evidence="5 6">FRR 5400</strain>
    </source>
</reference>
<dbReference type="EMBL" id="SPNV01000066">
    <property type="protein sequence ID" value="KAF5862749.1"/>
    <property type="molecule type" value="Genomic_DNA"/>
</dbReference>
<evidence type="ECO:0000256" key="1">
    <source>
        <dbReference type="ARBA" id="ARBA00022438"/>
    </source>
</evidence>
<evidence type="ECO:0000259" key="3">
    <source>
        <dbReference type="Pfam" id="PF00144"/>
    </source>
</evidence>
<keyword evidence="1" id="KW-0645">Protease</keyword>
<comment type="caution">
    <text evidence="5">The sequence shown here is derived from an EMBL/GenBank/DDBJ whole genome shotgun (WGS) entry which is preliminary data.</text>
</comment>
<keyword evidence="1" id="KW-0378">Hydrolase</keyword>
<dbReference type="InterPro" id="IPR027279">
    <property type="entry name" value="D_amino_pept/lipop_sf"/>
</dbReference>